<sequence length="286" mass="31019">MKILVTGAAGKLGSNIVGNLVKKVPASDIIAGVRDPQSEKAKVYEAQGIEVRLTDFEKKETLVEAFSGVDRVFIVSTVPVMETAIQQQKNTVEAAKETGVSQLVYSSAPRADVSDFVLAAPHRERENIIKESGIPYVFVRNNWYVENELGTIQQCLNGSPWVTSAGEGKVAWVYRPDLGEATANVLAGDGHDNKAYELSGENLTQQQFVDAVNEVTGKEIPLLAVDSEAHAKMLKEAGVPEEFVSMLVMIQNGIREGGLEAPLSDLEMLLGRKPTSVKEALQILLK</sequence>
<gene>
    <name evidence="2" type="ORF">F4694_000928</name>
</gene>
<reference evidence="3" key="2">
    <citation type="submission" date="2020-08" db="EMBL/GenBank/DDBJ databases">
        <title>The Agave Microbiome: Exploring the role of microbial communities in plant adaptations to desert environments.</title>
        <authorList>
            <person name="Partida-Martinez L.P."/>
        </authorList>
    </citation>
    <scope>NUCLEOTIDE SEQUENCE [LARGE SCALE GENOMIC DNA]</scope>
    <source>
        <strain evidence="3">AT2.8</strain>
    </source>
</reference>
<proteinExistence type="predicted"/>
<dbReference type="InterPro" id="IPR052718">
    <property type="entry name" value="NmrA-type_oxidoreductase"/>
</dbReference>
<dbReference type="PANTHER" id="PTHR47129:SF1">
    <property type="entry name" value="NMRA-LIKE DOMAIN-CONTAINING PROTEIN"/>
    <property type="match status" value="1"/>
</dbReference>
<protein>
    <submittedName>
        <fullName evidence="2">NAD(P)H dehydrogenase (Quinone)</fullName>
        <ecNumber evidence="2">1.6.5.2</ecNumber>
    </submittedName>
</protein>
<evidence type="ECO:0000259" key="1">
    <source>
        <dbReference type="Pfam" id="PF05368"/>
    </source>
</evidence>
<dbReference type="SUPFAM" id="SSF51735">
    <property type="entry name" value="NAD(P)-binding Rossmann-fold domains"/>
    <property type="match status" value="1"/>
</dbReference>
<dbReference type="AlphaFoldDB" id="A0A852T9X4"/>
<dbReference type="PANTHER" id="PTHR47129">
    <property type="entry name" value="QUINONE OXIDOREDUCTASE 2"/>
    <property type="match status" value="1"/>
</dbReference>
<dbReference type="EC" id="1.6.5.2" evidence="2"/>
<name>A0A852T9X4_9BACI</name>
<accession>A0A852T9X4</accession>
<comment type="caution">
    <text evidence="2">The sequence shown here is derived from an EMBL/GenBank/DDBJ whole genome shotgun (WGS) entry which is preliminary data.</text>
</comment>
<evidence type="ECO:0000313" key="2">
    <source>
        <dbReference type="EMBL" id="NYE04184.1"/>
    </source>
</evidence>
<dbReference type="CDD" id="cd05269">
    <property type="entry name" value="TMR_SDR_a"/>
    <property type="match status" value="1"/>
</dbReference>
<dbReference type="Gene3D" id="3.40.50.720">
    <property type="entry name" value="NAD(P)-binding Rossmann-like Domain"/>
    <property type="match status" value="1"/>
</dbReference>
<feature type="domain" description="NmrA-like" evidence="1">
    <location>
        <begin position="2"/>
        <end position="252"/>
    </location>
</feature>
<dbReference type="Gene3D" id="3.90.25.10">
    <property type="entry name" value="UDP-galactose 4-epimerase, domain 1"/>
    <property type="match status" value="1"/>
</dbReference>
<evidence type="ECO:0000313" key="3">
    <source>
        <dbReference type="Proteomes" id="UP000548423"/>
    </source>
</evidence>
<organism evidence="2 3">
    <name type="scientific">Neobacillus niacini</name>
    <dbReference type="NCBI Taxonomy" id="86668"/>
    <lineage>
        <taxon>Bacteria</taxon>
        <taxon>Bacillati</taxon>
        <taxon>Bacillota</taxon>
        <taxon>Bacilli</taxon>
        <taxon>Bacillales</taxon>
        <taxon>Bacillaceae</taxon>
        <taxon>Neobacillus</taxon>
    </lineage>
</organism>
<keyword evidence="2" id="KW-0560">Oxidoreductase</keyword>
<dbReference type="GO" id="GO:0003955">
    <property type="term" value="F:NAD(P)H dehydrogenase (quinone) activity"/>
    <property type="evidence" value="ECO:0007669"/>
    <property type="project" value="UniProtKB-EC"/>
</dbReference>
<dbReference type="InterPro" id="IPR008030">
    <property type="entry name" value="NmrA-like"/>
</dbReference>
<dbReference type="InterPro" id="IPR036291">
    <property type="entry name" value="NAD(P)-bd_dom_sf"/>
</dbReference>
<dbReference type="Pfam" id="PF05368">
    <property type="entry name" value="NmrA"/>
    <property type="match status" value="1"/>
</dbReference>
<dbReference type="EMBL" id="JACCBX010000002">
    <property type="protein sequence ID" value="NYE04184.1"/>
    <property type="molecule type" value="Genomic_DNA"/>
</dbReference>
<dbReference type="Proteomes" id="UP000548423">
    <property type="component" value="Unassembled WGS sequence"/>
</dbReference>
<reference evidence="3" key="1">
    <citation type="submission" date="2020-07" db="EMBL/GenBank/DDBJ databases">
        <authorList>
            <person name="Partida-Martinez L."/>
            <person name="Huntemann M."/>
            <person name="Clum A."/>
            <person name="Wang J."/>
            <person name="Palaniappan K."/>
            <person name="Ritter S."/>
            <person name="Chen I.-M."/>
            <person name="Stamatis D."/>
            <person name="Reddy T."/>
            <person name="O'Malley R."/>
            <person name="Daum C."/>
            <person name="Shapiro N."/>
            <person name="Ivanova N."/>
            <person name="Kyrpides N."/>
            <person name="Woyke T."/>
        </authorList>
    </citation>
    <scope>NUCLEOTIDE SEQUENCE [LARGE SCALE GENOMIC DNA]</scope>
    <source>
        <strain evidence="3">AT2.8</strain>
    </source>
</reference>